<accession>A0A2T0FPU6</accession>
<keyword evidence="3" id="KW-0862">Zinc</keyword>
<name>A0A2T0FPU6_9ASCO</name>
<dbReference type="InterPro" id="IPR040107">
    <property type="entry name" value="Snu23"/>
</dbReference>
<evidence type="ECO:0000259" key="5">
    <source>
        <dbReference type="PROSITE" id="PS00028"/>
    </source>
</evidence>
<dbReference type="InterPro" id="IPR036236">
    <property type="entry name" value="Znf_C2H2_sf"/>
</dbReference>
<keyword evidence="4" id="KW-0539">Nucleus</keyword>
<reference evidence="6 7" key="1">
    <citation type="submission" date="2017-04" db="EMBL/GenBank/DDBJ databases">
        <title>Genome sequencing of [Candida] sorbophila.</title>
        <authorList>
            <person name="Ahn J.O."/>
        </authorList>
    </citation>
    <scope>NUCLEOTIDE SEQUENCE [LARGE SCALE GENOMIC DNA]</scope>
    <source>
        <strain evidence="6 7">DS02</strain>
    </source>
</reference>
<dbReference type="PANTHER" id="PTHR45986">
    <property type="entry name" value="ZINC FINGER MATRIN-TYPE PROTEIN 2"/>
    <property type="match status" value="1"/>
</dbReference>
<dbReference type="Pfam" id="PF12171">
    <property type="entry name" value="zf-C2H2_jaz"/>
    <property type="match status" value="1"/>
</dbReference>
<evidence type="ECO:0000256" key="3">
    <source>
        <dbReference type="ARBA" id="ARBA00022833"/>
    </source>
</evidence>
<dbReference type="RefSeq" id="XP_024666953.1">
    <property type="nucleotide sequence ID" value="XM_024811185.1"/>
</dbReference>
<keyword evidence="1" id="KW-0479">Metal-binding</keyword>
<dbReference type="GO" id="GO:0000398">
    <property type="term" value="P:mRNA splicing, via spliceosome"/>
    <property type="evidence" value="ECO:0007669"/>
    <property type="project" value="InterPro"/>
</dbReference>
<dbReference type="AlphaFoldDB" id="A0A2T0FPU6"/>
<keyword evidence="7" id="KW-1185">Reference proteome</keyword>
<evidence type="ECO:0000256" key="2">
    <source>
        <dbReference type="ARBA" id="ARBA00022771"/>
    </source>
</evidence>
<dbReference type="PANTHER" id="PTHR45986:SF1">
    <property type="entry name" value="ZINC FINGER MATRIN-TYPE PROTEIN 2"/>
    <property type="match status" value="1"/>
</dbReference>
<dbReference type="GO" id="GO:0005681">
    <property type="term" value="C:spliceosomal complex"/>
    <property type="evidence" value="ECO:0007669"/>
    <property type="project" value="InterPro"/>
</dbReference>
<comment type="caution">
    <text evidence="6">The sequence shown here is derived from an EMBL/GenBank/DDBJ whole genome shotgun (WGS) entry which is preliminary data.</text>
</comment>
<dbReference type="InterPro" id="IPR022755">
    <property type="entry name" value="Znf_C2H2_jaz"/>
</dbReference>
<dbReference type="Proteomes" id="UP000238350">
    <property type="component" value="Unassembled WGS sequence"/>
</dbReference>
<dbReference type="Gene3D" id="3.30.160.60">
    <property type="entry name" value="Classic Zinc Finger"/>
    <property type="match status" value="1"/>
</dbReference>
<dbReference type="GO" id="GO:0003676">
    <property type="term" value="F:nucleic acid binding"/>
    <property type="evidence" value="ECO:0007669"/>
    <property type="project" value="InterPro"/>
</dbReference>
<dbReference type="GO" id="GO:0008270">
    <property type="term" value="F:zinc ion binding"/>
    <property type="evidence" value="ECO:0007669"/>
    <property type="project" value="UniProtKB-KW"/>
</dbReference>
<organism evidence="6 7">
    <name type="scientific">Wickerhamiella sorbophila</name>
    <dbReference type="NCBI Taxonomy" id="45607"/>
    <lineage>
        <taxon>Eukaryota</taxon>
        <taxon>Fungi</taxon>
        <taxon>Dikarya</taxon>
        <taxon>Ascomycota</taxon>
        <taxon>Saccharomycotina</taxon>
        <taxon>Dipodascomycetes</taxon>
        <taxon>Dipodascales</taxon>
        <taxon>Trichomonascaceae</taxon>
        <taxon>Wickerhamiella</taxon>
    </lineage>
</organism>
<evidence type="ECO:0000256" key="4">
    <source>
        <dbReference type="ARBA" id="ARBA00023242"/>
    </source>
</evidence>
<sequence>MREVDIYEGVNKVTLVPAGAGVGKKGKGAGFYCESCNLTFKDSIQYMDHLNSKQHLDNTGQSTKVERASLADVKARLEMLAAKIEKPYNIHEAIAKAQEQER</sequence>
<proteinExistence type="predicted"/>
<keyword evidence="2" id="KW-0863">Zinc-finger</keyword>
<keyword evidence="6" id="KW-0687">Ribonucleoprotein</keyword>
<dbReference type="SUPFAM" id="SSF57667">
    <property type="entry name" value="beta-beta-alpha zinc fingers"/>
    <property type="match status" value="1"/>
</dbReference>
<protein>
    <submittedName>
        <fullName evidence="6">U4/U6.U5 small nuclear ribonucleoprotein component snu23</fullName>
    </submittedName>
</protein>
<dbReference type="SMART" id="SM00451">
    <property type="entry name" value="ZnF_U1"/>
    <property type="match status" value="1"/>
</dbReference>
<feature type="domain" description="C2H2-type" evidence="5">
    <location>
        <begin position="33"/>
        <end position="55"/>
    </location>
</feature>
<evidence type="ECO:0000313" key="6">
    <source>
        <dbReference type="EMBL" id="PRT57008.1"/>
    </source>
</evidence>
<dbReference type="STRING" id="45607.A0A2T0FPU6"/>
<evidence type="ECO:0000313" key="7">
    <source>
        <dbReference type="Proteomes" id="UP000238350"/>
    </source>
</evidence>
<dbReference type="InterPro" id="IPR013087">
    <property type="entry name" value="Znf_C2H2_type"/>
</dbReference>
<dbReference type="InterPro" id="IPR003604">
    <property type="entry name" value="Matrin/U1-like-C_Znf_C2H2"/>
</dbReference>
<dbReference type="GO" id="GO:0046540">
    <property type="term" value="C:U4/U6 x U5 tri-snRNP complex"/>
    <property type="evidence" value="ECO:0007669"/>
    <property type="project" value="TreeGrafter"/>
</dbReference>
<gene>
    <name evidence="6" type="ORF">B9G98_04628</name>
</gene>
<dbReference type="GeneID" id="36518376"/>
<dbReference type="OrthoDB" id="30343at2759"/>
<dbReference type="EMBL" id="NDIQ01000022">
    <property type="protein sequence ID" value="PRT57008.1"/>
    <property type="molecule type" value="Genomic_DNA"/>
</dbReference>
<dbReference type="PROSITE" id="PS00028">
    <property type="entry name" value="ZINC_FINGER_C2H2_1"/>
    <property type="match status" value="1"/>
</dbReference>
<evidence type="ECO:0000256" key="1">
    <source>
        <dbReference type="ARBA" id="ARBA00022723"/>
    </source>
</evidence>